<reference evidence="4" key="1">
    <citation type="submission" date="2012-02" db="EMBL/GenBank/DDBJ databases">
        <title>Genome sequencing of Giardia lamblia Genotypes A2 and B isolates (DH and GS) and comparative analysis with the genomes of Genotypes A1 and E (WB and Pig).</title>
        <authorList>
            <person name="Adam R."/>
            <person name="Dahlstrom E."/>
            <person name="Martens C."/>
            <person name="Bruno D."/>
            <person name="Barbian K."/>
            <person name="Porcella S.F."/>
            <person name="Nash T."/>
        </authorList>
    </citation>
    <scope>NUCLEOTIDE SEQUENCE</scope>
    <source>
        <strain evidence="4">DH</strain>
    </source>
</reference>
<sequence>MLAENGRVPPFLVIGTPMTQTVFSCHCPSYAKRILKDSTMATANHQVVSLKLSKNVLEVICYQDAVIKWRENKSMSLDNVLVTNVIYSDAKQGERATDAAIKEAGATEAEAIQEILTRGHVSLSTQERRRRVEEKKQEIAGFLHNNYLSNTNSIVPVARILAAMDQVIGLKIDPFIEASAQAPGIVEMLEKKDIILLHPGGIEGSLSVPYSAVSKLQATAVKIGVNFLGDGEYTSTGWSVKFSVNPKGVDQLMSLLESLCKGEYECTLSSGAVEQVEETNPGKKNKSKGKKK</sequence>
<dbReference type="InterPro" id="IPR037188">
    <property type="entry name" value="Sdo1/SBDS_central_sf"/>
</dbReference>
<dbReference type="VEuPathDB" id="GiardiaDB:GL50803_0040521"/>
<dbReference type="Proteomes" id="UP000018320">
    <property type="component" value="Unassembled WGS sequence"/>
</dbReference>
<accession>V6T7Z0</accession>
<dbReference type="PROSITE" id="PS51257">
    <property type="entry name" value="PROKAR_LIPOPROTEIN"/>
    <property type="match status" value="1"/>
</dbReference>
<dbReference type="PANTHER" id="PTHR10927:SF4">
    <property type="entry name" value="RIBOSOME MATURATION PROTEIN SDO1 HOMOLOG"/>
    <property type="match status" value="1"/>
</dbReference>
<evidence type="ECO:0000256" key="1">
    <source>
        <dbReference type="SAM" id="MobiDB-lite"/>
    </source>
</evidence>
<dbReference type="VEuPathDB" id="GiardiaDB:DHA2_40521"/>
<dbReference type="EMBL" id="AHGT01000107">
    <property type="protein sequence ID" value="ESU35008.1"/>
    <property type="molecule type" value="Genomic_DNA"/>
</dbReference>
<dbReference type="InterPro" id="IPR039100">
    <property type="entry name" value="Sdo1/SBDS-like"/>
</dbReference>
<dbReference type="VEuPathDB" id="GiardiaDB:GL50581_266"/>
<dbReference type="Gene3D" id="1.10.10.900">
    <property type="entry name" value="SBDS protein C-terminal domain, subdomain 1"/>
    <property type="match status" value="1"/>
</dbReference>
<dbReference type="SUPFAM" id="SSF89895">
    <property type="entry name" value="FYSH domain"/>
    <property type="match status" value="1"/>
</dbReference>
<reference evidence="3 4" key="2">
    <citation type="journal article" date="2013" name="Genome Biol. Evol.">
        <title>Genome sequencing of Giardia lamblia genotypes A2 and B isolates (DH and GS) and comparative analysis with the genomes of genotypes A1 and E (WB and Pig).</title>
        <authorList>
            <person name="Adam R.D."/>
            <person name="Dahlstrom E.W."/>
            <person name="Martens C.A."/>
            <person name="Bruno D.P."/>
            <person name="Barbian K.D."/>
            <person name="Ricklefs S.M."/>
            <person name="Hernandez M.M."/>
            <person name="Narla N.P."/>
            <person name="Patel R.B."/>
            <person name="Porcella S.F."/>
            <person name="Nash T.E."/>
        </authorList>
    </citation>
    <scope>NUCLEOTIDE SEQUENCE [LARGE SCALE GENOMIC DNA]</scope>
    <source>
        <strain evidence="3 4">DH</strain>
    </source>
</reference>
<gene>
    <name evidence="3" type="ORF">DHA2_40521</name>
</gene>
<dbReference type="SUPFAM" id="SSF109728">
    <property type="entry name" value="Hypothetical protein AF0491, middle domain"/>
    <property type="match status" value="1"/>
</dbReference>
<evidence type="ECO:0000259" key="2">
    <source>
        <dbReference type="Pfam" id="PF01172"/>
    </source>
</evidence>
<proteinExistence type="predicted"/>
<name>V6T7Z0_GIAIN</name>
<organism evidence="3 4">
    <name type="scientific">Giardia intestinalis</name>
    <name type="common">Giardia lamblia</name>
    <dbReference type="NCBI Taxonomy" id="5741"/>
    <lineage>
        <taxon>Eukaryota</taxon>
        <taxon>Metamonada</taxon>
        <taxon>Diplomonadida</taxon>
        <taxon>Hexamitidae</taxon>
        <taxon>Giardiinae</taxon>
        <taxon>Giardia</taxon>
    </lineage>
</organism>
<dbReference type="Gene3D" id="3.30.1250.10">
    <property type="entry name" value="Ribosome maturation protein SBDS, N-terminal domain"/>
    <property type="match status" value="1"/>
</dbReference>
<feature type="domain" description="Ribosome maturation protein SDO1/SBDS N-terminal" evidence="2">
    <location>
        <begin position="44"/>
        <end position="129"/>
    </location>
</feature>
<dbReference type="VEuPathDB" id="GiardiaDB:QR46_2576"/>
<evidence type="ECO:0000313" key="4">
    <source>
        <dbReference type="Proteomes" id="UP000018320"/>
    </source>
</evidence>
<feature type="compositionally biased region" description="Basic residues" evidence="1">
    <location>
        <begin position="283"/>
        <end position="292"/>
    </location>
</feature>
<comment type="caution">
    <text evidence="3">The sequence shown here is derived from an EMBL/GenBank/DDBJ whole genome shotgun (WGS) entry which is preliminary data.</text>
</comment>
<dbReference type="InterPro" id="IPR019783">
    <property type="entry name" value="SDO1/SBDS_N"/>
</dbReference>
<evidence type="ECO:0000313" key="3">
    <source>
        <dbReference type="EMBL" id="ESU35008.1"/>
    </source>
</evidence>
<dbReference type="InterPro" id="IPR036786">
    <property type="entry name" value="Ribosome_mat_SBDS_N_sf"/>
</dbReference>
<dbReference type="AlphaFoldDB" id="V6T7Z0"/>
<dbReference type="PANTHER" id="PTHR10927">
    <property type="entry name" value="RIBOSOME MATURATION PROTEIN SBDS"/>
    <property type="match status" value="1"/>
</dbReference>
<dbReference type="Pfam" id="PF01172">
    <property type="entry name" value="SBDS_N"/>
    <property type="match status" value="1"/>
</dbReference>
<protein>
    <submittedName>
        <fullName evidence="3">Putative SBDS C-terminal domain protein</fullName>
    </submittedName>
</protein>
<feature type="region of interest" description="Disordered" evidence="1">
    <location>
        <begin position="272"/>
        <end position="292"/>
    </location>
</feature>